<gene>
    <name evidence="1" type="ORF">ATSB10_05000</name>
</gene>
<proteinExistence type="predicted"/>
<evidence type="ECO:0000313" key="1">
    <source>
        <dbReference type="EMBL" id="AND67954.1"/>
    </source>
</evidence>
<accession>A0A160MY35</accession>
<dbReference type="AlphaFoldDB" id="A0A160MY35"/>
<dbReference type="KEGG" id="dtx:ATSB10_05000"/>
<name>A0A160MY35_9GAMM</name>
<dbReference type="EMBL" id="CP014841">
    <property type="protein sequence ID" value="AND67954.1"/>
    <property type="molecule type" value="Genomic_DNA"/>
</dbReference>
<dbReference type="Proteomes" id="UP000077255">
    <property type="component" value="Chromosome"/>
</dbReference>
<sequence>MCKTDRPTIAAKASPRLVRRSWVRACAKMPAPPDAAPP</sequence>
<keyword evidence="2" id="KW-1185">Reference proteome</keyword>
<reference evidence="1 2" key="1">
    <citation type="submission" date="2016-02" db="EMBL/GenBank/DDBJ databases">
        <title>Complete genome sequencing and analysis of ATSB10, Dyella thiooxydans isolated from rhizosphere soil of sunflower (Helianthus annuus L.).</title>
        <authorList>
            <person name="Lee Y."/>
            <person name="Hwangbo K."/>
            <person name="Chung H."/>
            <person name="Yoo J."/>
            <person name="Kim K.Y."/>
            <person name="Sa T.M."/>
            <person name="Um Y."/>
            <person name="Madhaiyan M."/>
        </authorList>
    </citation>
    <scope>NUCLEOTIDE SEQUENCE [LARGE SCALE GENOMIC DNA]</scope>
    <source>
        <strain evidence="1 2">ATSB10</strain>
    </source>
</reference>
<protein>
    <submittedName>
        <fullName evidence="1">Uncharacterized protein</fullName>
    </submittedName>
</protein>
<dbReference type="PATRIC" id="fig|445710.3.peg.496"/>
<organism evidence="1 2">
    <name type="scientific">Dyella thiooxydans</name>
    <dbReference type="NCBI Taxonomy" id="445710"/>
    <lineage>
        <taxon>Bacteria</taxon>
        <taxon>Pseudomonadati</taxon>
        <taxon>Pseudomonadota</taxon>
        <taxon>Gammaproteobacteria</taxon>
        <taxon>Lysobacterales</taxon>
        <taxon>Rhodanobacteraceae</taxon>
        <taxon>Dyella</taxon>
    </lineage>
</organism>
<evidence type="ECO:0000313" key="2">
    <source>
        <dbReference type="Proteomes" id="UP000077255"/>
    </source>
</evidence>